<keyword evidence="11" id="KW-1185">Reference proteome</keyword>
<dbReference type="OrthoDB" id="9807778at2"/>
<dbReference type="Proteomes" id="UP000051751">
    <property type="component" value="Unassembled WGS sequence"/>
</dbReference>
<evidence type="ECO:0000256" key="2">
    <source>
        <dbReference type="ARBA" id="ARBA00022676"/>
    </source>
</evidence>
<dbReference type="PANTHER" id="PTHR48090:SF1">
    <property type="entry name" value="PROPHAGE BACTOPRENOL GLUCOSYL TRANSFERASE HOMOLOG"/>
    <property type="match status" value="1"/>
</dbReference>
<dbReference type="STRING" id="81857.IV38_GL001535"/>
<evidence type="ECO:0000256" key="3">
    <source>
        <dbReference type="ARBA" id="ARBA00022679"/>
    </source>
</evidence>
<evidence type="ECO:0000256" key="7">
    <source>
        <dbReference type="SAM" id="Phobius"/>
    </source>
</evidence>
<keyword evidence="6 7" id="KW-0472">Membrane</keyword>
<proteinExistence type="predicted"/>
<evidence type="ECO:0000313" key="12">
    <source>
        <dbReference type="Proteomes" id="UP000051751"/>
    </source>
</evidence>
<sequence length="349" mass="38886">MNQPKLTIVIPAYNEEAVLPNTLKILLKIENNLITSKKIALNSDLLIVDDGSSDRTWQIIQTVHAQQPHINGIKFSRNFGHQNALVAGMTAAIQTAAVVITIDADLQDDPNAIQAMVDKYLHGAEIVYGVRNNRETDTWFKRTTANLYYATLAGLGVQIVQNSADFRLMSKQAIETFLNYDERNLFIRGIIPKLGFHTEKVFYKRMPRMAGESKYPLKKMLAFAWDGISSLTVAPIRFILAFGILVLFGTFMTFLLSLFHLFTLSTVVLSIWLIGGIQLVSLGVVGEYIGQLTTEVKHRPRYTVQETLITASAADPFQAPLFASQMTTAAQKEAPTSTKAGLKHGYQYQ</sequence>
<dbReference type="EMBL" id="JQAT01000004">
    <property type="protein sequence ID" value="KRN28085.1"/>
    <property type="molecule type" value="Genomic_DNA"/>
</dbReference>
<accession>A0A0R2G257</accession>
<dbReference type="GO" id="GO:0016757">
    <property type="term" value="F:glycosyltransferase activity"/>
    <property type="evidence" value="ECO:0007669"/>
    <property type="project" value="UniProtKB-KW"/>
</dbReference>
<dbReference type="AlphaFoldDB" id="A0A0R2G257"/>
<organism evidence="10 11">
    <name type="scientific">Lactobacillus selangorensis</name>
    <dbReference type="NCBI Taxonomy" id="81857"/>
    <lineage>
        <taxon>Bacteria</taxon>
        <taxon>Bacillati</taxon>
        <taxon>Bacillota</taxon>
        <taxon>Bacilli</taxon>
        <taxon>Lactobacillales</taxon>
        <taxon>Lactobacillaceae</taxon>
        <taxon>Lactobacillus</taxon>
    </lineage>
</organism>
<feature type="domain" description="Glycosyltransferase 2-like" evidence="8">
    <location>
        <begin position="7"/>
        <end position="175"/>
    </location>
</feature>
<evidence type="ECO:0000256" key="4">
    <source>
        <dbReference type="ARBA" id="ARBA00022692"/>
    </source>
</evidence>
<dbReference type="InterPro" id="IPR050256">
    <property type="entry name" value="Glycosyltransferase_2"/>
</dbReference>
<dbReference type="CDD" id="cd04187">
    <property type="entry name" value="DPM1_like_bac"/>
    <property type="match status" value="1"/>
</dbReference>
<dbReference type="PANTHER" id="PTHR48090">
    <property type="entry name" value="UNDECAPRENYL-PHOSPHATE 4-DEOXY-4-FORMAMIDO-L-ARABINOSE TRANSFERASE-RELATED"/>
    <property type="match status" value="1"/>
</dbReference>
<evidence type="ECO:0000313" key="9">
    <source>
        <dbReference type="EMBL" id="KRN28085.1"/>
    </source>
</evidence>
<reference evidence="11 12" key="1">
    <citation type="journal article" date="2015" name="Genome Announc.">
        <title>Expanding the biotechnology potential of lactobacilli through comparative genomics of 213 strains and associated genera.</title>
        <authorList>
            <person name="Sun Z."/>
            <person name="Harris H.M."/>
            <person name="McCann A."/>
            <person name="Guo C."/>
            <person name="Argimon S."/>
            <person name="Zhang W."/>
            <person name="Yang X."/>
            <person name="Jeffery I.B."/>
            <person name="Cooney J.C."/>
            <person name="Kagawa T.F."/>
            <person name="Liu W."/>
            <person name="Song Y."/>
            <person name="Salvetti E."/>
            <person name="Wrobel A."/>
            <person name="Rasinkangas P."/>
            <person name="Parkhill J."/>
            <person name="Rea M.C."/>
            <person name="O'Sullivan O."/>
            <person name="Ritari J."/>
            <person name="Douillard F.P."/>
            <person name="Paul Ross R."/>
            <person name="Yang R."/>
            <person name="Briner A.E."/>
            <person name="Felis G.E."/>
            <person name="de Vos W.M."/>
            <person name="Barrangou R."/>
            <person name="Klaenhammer T.R."/>
            <person name="Caufield P.W."/>
            <person name="Cui Y."/>
            <person name="Zhang H."/>
            <person name="O'Toole P.W."/>
        </authorList>
    </citation>
    <scope>NUCLEOTIDE SEQUENCE [LARGE SCALE GENOMIC DNA]</scope>
    <source>
        <strain evidence="9 12">ATCC BAA-66</strain>
        <strain evidence="10 11">DSM 13344</strain>
    </source>
</reference>
<dbReference type="Proteomes" id="UP000051645">
    <property type="component" value="Unassembled WGS sequence"/>
</dbReference>
<dbReference type="InterPro" id="IPR001173">
    <property type="entry name" value="Glyco_trans_2-like"/>
</dbReference>
<evidence type="ECO:0000256" key="1">
    <source>
        <dbReference type="ARBA" id="ARBA00004141"/>
    </source>
</evidence>
<comment type="subcellular location">
    <subcellularLocation>
        <location evidence="1">Membrane</location>
        <topology evidence="1">Multi-pass membrane protein</topology>
    </subcellularLocation>
</comment>
<dbReference type="SUPFAM" id="SSF53448">
    <property type="entry name" value="Nucleotide-diphospho-sugar transferases"/>
    <property type="match status" value="1"/>
</dbReference>
<keyword evidence="5 7" id="KW-1133">Transmembrane helix</keyword>
<dbReference type="Gene3D" id="3.90.550.10">
    <property type="entry name" value="Spore Coat Polysaccharide Biosynthesis Protein SpsA, Chain A"/>
    <property type="match status" value="1"/>
</dbReference>
<keyword evidence="3 10" id="KW-0808">Transferase</keyword>
<dbReference type="InterPro" id="IPR029044">
    <property type="entry name" value="Nucleotide-diphossugar_trans"/>
</dbReference>
<dbReference type="Pfam" id="PF00535">
    <property type="entry name" value="Glycos_transf_2"/>
    <property type="match status" value="1"/>
</dbReference>
<feature type="transmembrane region" description="Helical" evidence="7">
    <location>
        <begin position="268"/>
        <end position="289"/>
    </location>
</feature>
<dbReference type="PATRIC" id="fig|81857.3.peg.1547"/>
<gene>
    <name evidence="9" type="ORF">IV38_GL001535</name>
    <name evidence="10" type="ORF">IV40_GL001680</name>
</gene>
<evidence type="ECO:0000256" key="6">
    <source>
        <dbReference type="ARBA" id="ARBA00023136"/>
    </source>
</evidence>
<comment type="caution">
    <text evidence="10">The sequence shown here is derived from an EMBL/GenBank/DDBJ whole genome shotgun (WGS) entry which is preliminary data.</text>
</comment>
<keyword evidence="2" id="KW-0328">Glycosyltransferase</keyword>
<dbReference type="GO" id="GO:0005886">
    <property type="term" value="C:plasma membrane"/>
    <property type="evidence" value="ECO:0007669"/>
    <property type="project" value="TreeGrafter"/>
</dbReference>
<evidence type="ECO:0000259" key="8">
    <source>
        <dbReference type="Pfam" id="PF00535"/>
    </source>
</evidence>
<evidence type="ECO:0000256" key="5">
    <source>
        <dbReference type="ARBA" id="ARBA00022989"/>
    </source>
</evidence>
<feature type="transmembrane region" description="Helical" evidence="7">
    <location>
        <begin position="238"/>
        <end position="262"/>
    </location>
</feature>
<evidence type="ECO:0000313" key="10">
    <source>
        <dbReference type="EMBL" id="KRN31037.1"/>
    </source>
</evidence>
<dbReference type="EMBL" id="JQAZ01000005">
    <property type="protein sequence ID" value="KRN31037.1"/>
    <property type="molecule type" value="Genomic_DNA"/>
</dbReference>
<keyword evidence="4 7" id="KW-0812">Transmembrane</keyword>
<protein>
    <submittedName>
        <fullName evidence="10">Glycosyltransferase</fullName>
    </submittedName>
</protein>
<name>A0A0R2G257_9LACO</name>
<evidence type="ECO:0000313" key="11">
    <source>
        <dbReference type="Proteomes" id="UP000051645"/>
    </source>
</evidence>